<keyword evidence="1" id="KW-1133">Transmembrane helix</keyword>
<gene>
    <name evidence="2" type="ORF">SAMN05444359_10799</name>
</gene>
<dbReference type="Proteomes" id="UP000199021">
    <property type="component" value="Unassembled WGS sequence"/>
</dbReference>
<dbReference type="InParanoid" id="A0A1H9EJE2"/>
<dbReference type="SUPFAM" id="SSF55486">
    <property type="entry name" value="Metalloproteases ('zincins'), catalytic domain"/>
    <property type="match status" value="1"/>
</dbReference>
<dbReference type="PANTHER" id="PTHR30164:SF2">
    <property type="entry name" value="PROTEIN MTFA"/>
    <property type="match status" value="1"/>
</dbReference>
<evidence type="ECO:0008006" key="4">
    <source>
        <dbReference type="Google" id="ProtNLM"/>
    </source>
</evidence>
<protein>
    <recommendedName>
        <fullName evidence="4">Peptidase</fullName>
    </recommendedName>
</protein>
<name>A0A1H9EJE2_9BACT</name>
<evidence type="ECO:0000256" key="1">
    <source>
        <dbReference type="SAM" id="Phobius"/>
    </source>
</evidence>
<dbReference type="Pfam" id="PF06167">
    <property type="entry name" value="Peptidase_M90"/>
    <property type="match status" value="1"/>
</dbReference>
<dbReference type="InterPro" id="IPR042252">
    <property type="entry name" value="MtfA_N"/>
</dbReference>
<evidence type="ECO:0000313" key="2">
    <source>
        <dbReference type="EMBL" id="SEQ25677.1"/>
    </source>
</evidence>
<dbReference type="AlphaFoldDB" id="A0A1H9EJE2"/>
<dbReference type="GO" id="GO:0008237">
    <property type="term" value="F:metallopeptidase activity"/>
    <property type="evidence" value="ECO:0007669"/>
    <property type="project" value="InterPro"/>
</dbReference>
<accession>A0A1H9EJE2</accession>
<dbReference type="PANTHER" id="PTHR30164">
    <property type="entry name" value="MTFA PEPTIDASE"/>
    <property type="match status" value="1"/>
</dbReference>
<dbReference type="EMBL" id="FOFB01000007">
    <property type="protein sequence ID" value="SEQ25677.1"/>
    <property type="molecule type" value="Genomic_DNA"/>
</dbReference>
<dbReference type="InterPro" id="IPR024079">
    <property type="entry name" value="MetalloPept_cat_dom_sf"/>
</dbReference>
<feature type="transmembrane region" description="Helical" evidence="1">
    <location>
        <begin position="6"/>
        <end position="24"/>
    </location>
</feature>
<dbReference type="RefSeq" id="WP_090167198.1">
    <property type="nucleotide sequence ID" value="NZ_FOFB01000007.1"/>
</dbReference>
<dbReference type="STRING" id="478744.SAMN05444359_10799"/>
<organism evidence="2 3">
    <name type="scientific">Neolewinella agarilytica</name>
    <dbReference type="NCBI Taxonomy" id="478744"/>
    <lineage>
        <taxon>Bacteria</taxon>
        <taxon>Pseudomonadati</taxon>
        <taxon>Bacteroidota</taxon>
        <taxon>Saprospiria</taxon>
        <taxon>Saprospirales</taxon>
        <taxon>Lewinellaceae</taxon>
        <taxon>Neolewinella</taxon>
    </lineage>
</organism>
<keyword evidence="1" id="KW-0812">Transmembrane</keyword>
<keyword evidence="3" id="KW-1185">Reference proteome</keyword>
<dbReference type="GO" id="GO:0005829">
    <property type="term" value="C:cytosol"/>
    <property type="evidence" value="ECO:0007669"/>
    <property type="project" value="TreeGrafter"/>
</dbReference>
<reference evidence="3" key="1">
    <citation type="submission" date="2016-10" db="EMBL/GenBank/DDBJ databases">
        <authorList>
            <person name="Varghese N."/>
            <person name="Submissions S."/>
        </authorList>
    </citation>
    <scope>NUCLEOTIDE SEQUENCE [LARGE SCALE GENOMIC DNA]</scope>
    <source>
        <strain evidence="3">DSM 24740</strain>
    </source>
</reference>
<dbReference type="Gene3D" id="3.40.390.10">
    <property type="entry name" value="Collagenase (Catalytic Domain)"/>
    <property type="match status" value="1"/>
</dbReference>
<dbReference type="OrthoDB" id="9786424at2"/>
<evidence type="ECO:0000313" key="3">
    <source>
        <dbReference type="Proteomes" id="UP000199021"/>
    </source>
</evidence>
<dbReference type="CDD" id="cd20169">
    <property type="entry name" value="Peptidase_M90_mtfA"/>
    <property type="match status" value="1"/>
</dbReference>
<dbReference type="GO" id="GO:0004177">
    <property type="term" value="F:aminopeptidase activity"/>
    <property type="evidence" value="ECO:0007669"/>
    <property type="project" value="TreeGrafter"/>
</dbReference>
<dbReference type="Gene3D" id="1.10.472.150">
    <property type="entry name" value="Glucose-regulated metallo-peptidase M90, N-terminal domain"/>
    <property type="match status" value="1"/>
</dbReference>
<dbReference type="InterPro" id="IPR010384">
    <property type="entry name" value="MtfA_fam"/>
</dbReference>
<keyword evidence="1" id="KW-0472">Membrane</keyword>
<proteinExistence type="predicted"/>
<sequence>MSPSFTFAALAVLLVFGLILYFIFRPKRLPPLPAFLPEWRELLLQYVNFYQNLSAADRKKFEARMQAFLQQVTLTGIETEITEKDRAFIAASAIIPTFGFPRWNQYPKLEQVLLYKTHFRWGDFATEGKDRRVAGMVGGGFLNGKLLLSRPSLHRGFKVEGPDNTGIHEFAHLLDKADGDTDGIPDYFLKNDYLIPWVEMIRKESLAIARGDSEIDSYALTNQAEFFAVAAEYFFNQPYKLNRDHPELFSLLERVFQQDMNEDGKIG</sequence>